<name>A0A812Q2M1_9DINO</name>
<protein>
    <submittedName>
        <fullName evidence="1">Uncharacterized protein</fullName>
    </submittedName>
</protein>
<gene>
    <name evidence="1" type="ORF">SNAT2548_LOCUS20048</name>
</gene>
<proteinExistence type="predicted"/>
<evidence type="ECO:0000313" key="2">
    <source>
        <dbReference type="Proteomes" id="UP000604046"/>
    </source>
</evidence>
<organism evidence="1 2">
    <name type="scientific">Symbiodinium natans</name>
    <dbReference type="NCBI Taxonomy" id="878477"/>
    <lineage>
        <taxon>Eukaryota</taxon>
        <taxon>Sar</taxon>
        <taxon>Alveolata</taxon>
        <taxon>Dinophyceae</taxon>
        <taxon>Suessiales</taxon>
        <taxon>Symbiodiniaceae</taxon>
        <taxon>Symbiodinium</taxon>
    </lineage>
</organism>
<dbReference type="EMBL" id="CAJNDS010002198">
    <property type="protein sequence ID" value="CAE7368382.1"/>
    <property type="molecule type" value="Genomic_DNA"/>
</dbReference>
<dbReference type="Proteomes" id="UP000604046">
    <property type="component" value="Unassembled WGS sequence"/>
</dbReference>
<comment type="caution">
    <text evidence="1">The sequence shown here is derived from an EMBL/GenBank/DDBJ whole genome shotgun (WGS) entry which is preliminary data.</text>
</comment>
<accession>A0A812Q2M1</accession>
<reference evidence="1" key="1">
    <citation type="submission" date="2021-02" db="EMBL/GenBank/DDBJ databases">
        <authorList>
            <person name="Dougan E. K."/>
            <person name="Rhodes N."/>
            <person name="Thang M."/>
            <person name="Chan C."/>
        </authorList>
    </citation>
    <scope>NUCLEOTIDE SEQUENCE</scope>
</reference>
<sequence>MLLAPGKTSNVGEDEKSPIRLYGLAAQLPNTKLSNGLQHDVILPMLAPLSTLVSLWPRRGAGPVLSTGQGAGWDTATTVLNAGPNMSPTPSLAAGCESRDSLLWRGAGSPSSSFCTIWYGSTTRLGTDFLMSDMLALDKIRNFQKVRKVWTRFYGEQDAANWAQTSTALLLDPTDFSNNLLARERWPFFEKLAVYANHTLDRLHHLERGVPDVLIGLFRPQPDIWVQMPFVPRKGSFLLGGEGQNVEEAQPRAELHRPVCPLHDMDIIAHMLHGMLVARRFALLEAGKGAANISSDELQKMIFADALHELEQCVNTAYGTTTWSPSSES</sequence>
<evidence type="ECO:0000313" key="1">
    <source>
        <dbReference type="EMBL" id="CAE7368382.1"/>
    </source>
</evidence>
<dbReference type="AlphaFoldDB" id="A0A812Q2M1"/>
<keyword evidence="2" id="KW-1185">Reference proteome</keyword>